<reference evidence="1 2" key="1">
    <citation type="submission" date="2021-06" db="EMBL/GenBank/DDBJ databases">
        <authorList>
            <person name="Palmer J.M."/>
        </authorList>
    </citation>
    <scope>NUCLEOTIDE SEQUENCE [LARGE SCALE GENOMIC DNA]</scope>
    <source>
        <strain evidence="1 2">XC_2019</strain>
        <tissue evidence="1">Muscle</tissue>
    </source>
</reference>
<dbReference type="EMBL" id="JAHRIN010072044">
    <property type="protein sequence ID" value="MEQ2216762.1"/>
    <property type="molecule type" value="Genomic_DNA"/>
</dbReference>
<comment type="caution">
    <text evidence="1">The sequence shown here is derived from an EMBL/GenBank/DDBJ whole genome shotgun (WGS) entry which is preliminary data.</text>
</comment>
<accession>A0ABV0SA23</accession>
<proteinExistence type="predicted"/>
<sequence>MLRSSAEPGFLLVELLHVFMSSQTVLNTMCGYGMQQEQKGSAKEHIFTIGCLEKIIMWAQNNLLLVCMMSLAGAQIAWVQKVQRRQKENEAQSRDERKERLWFPAFADFDGE</sequence>
<organism evidence="1 2">
    <name type="scientific">Xenoophorus captivus</name>
    <dbReference type="NCBI Taxonomy" id="1517983"/>
    <lineage>
        <taxon>Eukaryota</taxon>
        <taxon>Metazoa</taxon>
        <taxon>Chordata</taxon>
        <taxon>Craniata</taxon>
        <taxon>Vertebrata</taxon>
        <taxon>Euteleostomi</taxon>
        <taxon>Actinopterygii</taxon>
        <taxon>Neopterygii</taxon>
        <taxon>Teleostei</taxon>
        <taxon>Neoteleostei</taxon>
        <taxon>Acanthomorphata</taxon>
        <taxon>Ovalentaria</taxon>
        <taxon>Atherinomorphae</taxon>
        <taxon>Cyprinodontiformes</taxon>
        <taxon>Goodeidae</taxon>
        <taxon>Xenoophorus</taxon>
    </lineage>
</organism>
<dbReference type="Proteomes" id="UP001434883">
    <property type="component" value="Unassembled WGS sequence"/>
</dbReference>
<protein>
    <submittedName>
        <fullName evidence="1">Uncharacterized protein</fullName>
    </submittedName>
</protein>
<gene>
    <name evidence="1" type="ORF">XENOCAPTIV_021887</name>
</gene>
<keyword evidence="2" id="KW-1185">Reference proteome</keyword>
<name>A0ABV0SA23_9TELE</name>
<evidence type="ECO:0000313" key="2">
    <source>
        <dbReference type="Proteomes" id="UP001434883"/>
    </source>
</evidence>
<evidence type="ECO:0000313" key="1">
    <source>
        <dbReference type="EMBL" id="MEQ2216762.1"/>
    </source>
</evidence>